<dbReference type="GO" id="GO:0009254">
    <property type="term" value="P:peptidoglycan turnover"/>
    <property type="evidence" value="ECO:0007669"/>
    <property type="project" value="TreeGrafter"/>
</dbReference>
<dbReference type="OrthoDB" id="9805821at2"/>
<evidence type="ECO:0000256" key="4">
    <source>
        <dbReference type="ARBA" id="ARBA00022801"/>
    </source>
</evidence>
<dbReference type="PANTHER" id="PTHR30480:SF13">
    <property type="entry name" value="BETA-HEXOSAMINIDASE"/>
    <property type="match status" value="1"/>
</dbReference>
<dbReference type="Pfam" id="PF00933">
    <property type="entry name" value="Glyco_hydro_3"/>
    <property type="match status" value="1"/>
</dbReference>
<accession>A0A178M4A3</accession>
<dbReference type="SUPFAM" id="SSF51445">
    <property type="entry name" value="(Trans)glycosidases"/>
    <property type="match status" value="1"/>
</dbReference>
<organism evidence="7 8">
    <name type="scientific">Chloroflexus islandicus</name>
    <dbReference type="NCBI Taxonomy" id="1707952"/>
    <lineage>
        <taxon>Bacteria</taxon>
        <taxon>Bacillati</taxon>
        <taxon>Chloroflexota</taxon>
        <taxon>Chloroflexia</taxon>
        <taxon>Chloroflexales</taxon>
        <taxon>Chloroflexineae</taxon>
        <taxon>Chloroflexaceae</taxon>
        <taxon>Chloroflexus</taxon>
    </lineage>
</organism>
<dbReference type="InterPro" id="IPR036881">
    <property type="entry name" value="Glyco_hydro_3_C_sf"/>
</dbReference>
<dbReference type="InterPro" id="IPR017853">
    <property type="entry name" value="GH"/>
</dbReference>
<dbReference type="GO" id="GO:0005975">
    <property type="term" value="P:carbohydrate metabolic process"/>
    <property type="evidence" value="ECO:0007669"/>
    <property type="project" value="InterPro"/>
</dbReference>
<evidence type="ECO:0000313" key="7">
    <source>
        <dbReference type="EMBL" id="OAN43295.1"/>
    </source>
</evidence>
<gene>
    <name evidence="7" type="ORF">A6A03_18420</name>
</gene>
<dbReference type="InterPro" id="IPR019800">
    <property type="entry name" value="Glyco_hydro_3_AS"/>
</dbReference>
<dbReference type="PRINTS" id="PR00133">
    <property type="entry name" value="GLHYDRLASE3"/>
</dbReference>
<dbReference type="Gene3D" id="3.40.50.1700">
    <property type="entry name" value="Glycoside hydrolase family 3 C-terminal domain"/>
    <property type="match status" value="1"/>
</dbReference>
<dbReference type="InterPro" id="IPR001764">
    <property type="entry name" value="Glyco_hydro_3_N"/>
</dbReference>
<proteinExistence type="inferred from homology"/>
<sequence length="515" mass="53686">MTTLTEQLLIWFAGDEPPSQVERIIHEHRIAGVTLYRHLNGAPPERIWRLTERLQAMAAAAGYGPLLIGADQEGGQLQALPGLTAFPGAMALGATRSPALAFRVGAAIGAELAALGVNLVYAPVCDVNTNPNNPVIGVRSFSDEPALAGTLAAAMVAGFQQSGVAATAKHFPGHGDTSSDSHYGLAVVDHNLSRLRAVEWPPFAAAIAAGTHAVMIGHLAAPALGVVERPATRAPDVMAVLRQQLGFGGVTISDALDMAAFAPDGDSATALREAVQAGIDLLLLGEGNDLAQTIALLQAIDGGETAAAARQRIAALRRWLRAQVRPDPSVVGCAAHQALADEVAQRAITLVRDRAGVLPVRLPATARIAVVMPQPVNLTPADTSATEQPALAEAVRRYHANTSGYTTTIDPTPAEIADLLAAVAGADLVILGTINAQTHRGQARLAQALAQRETPLITVALRVPTDLLTYPQAQTHLCTYSIQPVALRALAAGLWGELALRGQLPVRGVEQDTTV</sequence>
<evidence type="ECO:0000259" key="6">
    <source>
        <dbReference type="Pfam" id="PF00933"/>
    </source>
</evidence>
<feature type="domain" description="Glycoside hydrolase family 3 N-terminal" evidence="6">
    <location>
        <begin position="16"/>
        <end position="308"/>
    </location>
</feature>
<keyword evidence="5" id="KW-0326">Glycosidase</keyword>
<keyword evidence="8" id="KW-1185">Reference proteome</keyword>
<dbReference type="AlphaFoldDB" id="A0A178M4A3"/>
<dbReference type="EMBL" id="LWQS01000080">
    <property type="protein sequence ID" value="OAN43295.1"/>
    <property type="molecule type" value="Genomic_DNA"/>
</dbReference>
<dbReference type="Proteomes" id="UP000078287">
    <property type="component" value="Unassembled WGS sequence"/>
</dbReference>
<reference evidence="7 8" key="1">
    <citation type="submission" date="2016-04" db="EMBL/GenBank/DDBJ databases">
        <title>Chloroflexus islandicus sp. nov., a thermophilic filamentous anoxygenic phototrophic bacterium from geyser Strokkur (Iceland).</title>
        <authorList>
            <person name="Gaisin V.A."/>
            <person name="Kalashnikov A.M."/>
            <person name="Sukhacheva M.V."/>
            <person name="Grouzdev D.S."/>
            <person name="Ivanov T.M."/>
            <person name="Kuznetsov B."/>
            <person name="Gorlenko V.M."/>
        </authorList>
    </citation>
    <scope>NUCLEOTIDE SEQUENCE [LARGE SCALE GENOMIC DNA]</scope>
    <source>
        <strain evidence="8">isl-2</strain>
    </source>
</reference>
<evidence type="ECO:0000256" key="5">
    <source>
        <dbReference type="ARBA" id="ARBA00023295"/>
    </source>
</evidence>
<evidence type="ECO:0000256" key="2">
    <source>
        <dbReference type="ARBA" id="ARBA00005336"/>
    </source>
</evidence>
<dbReference type="RefSeq" id="WP_066790152.1">
    <property type="nucleotide sequence ID" value="NZ_LWQS01000080.1"/>
</dbReference>
<dbReference type="InterPro" id="IPR036962">
    <property type="entry name" value="Glyco_hydro_3_N_sf"/>
</dbReference>
<dbReference type="GO" id="GO:0004563">
    <property type="term" value="F:beta-N-acetylhexosaminidase activity"/>
    <property type="evidence" value="ECO:0007669"/>
    <property type="project" value="UniProtKB-EC"/>
</dbReference>
<comment type="catalytic activity">
    <reaction evidence="1">
        <text>Hydrolysis of terminal non-reducing N-acetyl-D-hexosamine residues in N-acetyl-beta-D-hexosaminides.</text>
        <dbReference type="EC" id="3.2.1.52"/>
    </reaction>
</comment>
<dbReference type="EC" id="3.2.1.52" evidence="3"/>
<evidence type="ECO:0000256" key="1">
    <source>
        <dbReference type="ARBA" id="ARBA00001231"/>
    </source>
</evidence>
<dbReference type="STRING" id="1707952.A6A03_18420"/>
<protein>
    <recommendedName>
        <fullName evidence="3">beta-N-acetylhexosaminidase</fullName>
        <ecNumber evidence="3">3.2.1.52</ecNumber>
    </recommendedName>
</protein>
<evidence type="ECO:0000256" key="3">
    <source>
        <dbReference type="ARBA" id="ARBA00012663"/>
    </source>
</evidence>
<comment type="caution">
    <text evidence="7">The sequence shown here is derived from an EMBL/GenBank/DDBJ whole genome shotgun (WGS) entry which is preliminary data.</text>
</comment>
<evidence type="ECO:0000313" key="8">
    <source>
        <dbReference type="Proteomes" id="UP000078287"/>
    </source>
</evidence>
<dbReference type="PANTHER" id="PTHR30480">
    <property type="entry name" value="BETA-HEXOSAMINIDASE-RELATED"/>
    <property type="match status" value="1"/>
</dbReference>
<dbReference type="InterPro" id="IPR050226">
    <property type="entry name" value="NagZ_Beta-hexosaminidase"/>
</dbReference>
<name>A0A178M4A3_9CHLR</name>
<comment type="similarity">
    <text evidence="2">Belongs to the glycosyl hydrolase 3 family.</text>
</comment>
<dbReference type="PROSITE" id="PS00775">
    <property type="entry name" value="GLYCOSYL_HYDROL_F3"/>
    <property type="match status" value="1"/>
</dbReference>
<dbReference type="Gene3D" id="3.20.20.300">
    <property type="entry name" value="Glycoside hydrolase, family 3, N-terminal domain"/>
    <property type="match status" value="1"/>
</dbReference>
<keyword evidence="4 7" id="KW-0378">Hydrolase</keyword>